<dbReference type="Gene3D" id="3.40.50.1100">
    <property type="match status" value="2"/>
</dbReference>
<reference evidence="5 6" key="1">
    <citation type="submission" date="2024-01" db="EMBL/GenBank/DDBJ databases">
        <title>Pedobacter sp. nov., isolated from oil-contaminated soil.</title>
        <authorList>
            <person name="Le N.T.T."/>
        </authorList>
    </citation>
    <scope>NUCLEOTIDE SEQUENCE [LARGE SCALE GENOMIC DNA]</scope>
    <source>
        <strain evidence="5 6">VNH31</strain>
    </source>
</reference>
<accession>A0ABU7GXW5</accession>
<protein>
    <submittedName>
        <fullName evidence="5">Pyridoxal-phosphate dependent enzyme</fullName>
    </submittedName>
</protein>
<sequence length="287" mass="32298">MQIPSPIEEFQFNNHKFKVKRDDLIDPFISGNKWRKLNYQLAEATRLKKNHIVTFGGAFSNHLLATAAAGAKFKFKTTAIVRGEKVDNEILFFCALFGMNLIFVDRTTYKDKENLFEKLFSEDPSAYFIDEGGAGALGQQGCEDIIHEINLPISNVFCAAGTGTTAIGILKTLQSKYPESILHIIPVLKNLKLETQILNSIPDAKNYIIHEDYHFGGYAKTTPQLLNFIKKFTSTTGLIIDPIYTGKMFFAMFNLIEEQKVKYDENFVAIHTGGALGSLGMRNKFDF</sequence>
<evidence type="ECO:0000256" key="2">
    <source>
        <dbReference type="ARBA" id="ARBA00008639"/>
    </source>
</evidence>
<dbReference type="SUPFAM" id="SSF53686">
    <property type="entry name" value="Tryptophan synthase beta subunit-like PLP-dependent enzymes"/>
    <property type="match status" value="1"/>
</dbReference>
<dbReference type="Pfam" id="PF00291">
    <property type="entry name" value="PALP"/>
    <property type="match status" value="1"/>
</dbReference>
<feature type="domain" description="Tryptophan synthase beta chain-like PALP" evidence="4">
    <location>
        <begin position="14"/>
        <end position="273"/>
    </location>
</feature>
<comment type="similarity">
    <text evidence="2">Belongs to the ACC deaminase/D-cysteine desulfhydrase family.</text>
</comment>
<dbReference type="EMBL" id="JAZDQU010000001">
    <property type="protein sequence ID" value="MEE1883826.1"/>
    <property type="molecule type" value="Genomic_DNA"/>
</dbReference>
<evidence type="ECO:0000256" key="1">
    <source>
        <dbReference type="ARBA" id="ARBA00001933"/>
    </source>
</evidence>
<dbReference type="Proteomes" id="UP001337681">
    <property type="component" value="Unassembled WGS sequence"/>
</dbReference>
<comment type="cofactor">
    <cofactor evidence="1">
        <name>pyridoxal 5'-phosphate</name>
        <dbReference type="ChEBI" id="CHEBI:597326"/>
    </cofactor>
</comment>
<evidence type="ECO:0000256" key="3">
    <source>
        <dbReference type="ARBA" id="ARBA00022898"/>
    </source>
</evidence>
<keyword evidence="3" id="KW-0663">Pyridoxal phosphate</keyword>
<evidence type="ECO:0000313" key="5">
    <source>
        <dbReference type="EMBL" id="MEE1883826.1"/>
    </source>
</evidence>
<comment type="caution">
    <text evidence="5">The sequence shown here is derived from an EMBL/GenBank/DDBJ whole genome shotgun (WGS) entry which is preliminary data.</text>
</comment>
<evidence type="ECO:0000259" key="4">
    <source>
        <dbReference type="Pfam" id="PF00291"/>
    </source>
</evidence>
<dbReference type="RefSeq" id="WP_330144752.1">
    <property type="nucleotide sequence ID" value="NZ_JAZDQU010000001.1"/>
</dbReference>
<keyword evidence="6" id="KW-1185">Reference proteome</keyword>
<dbReference type="PANTHER" id="PTHR43780">
    <property type="entry name" value="1-AMINOCYCLOPROPANE-1-CARBOXYLATE DEAMINASE-RELATED"/>
    <property type="match status" value="1"/>
</dbReference>
<name>A0ABU7GXW5_9SPHI</name>
<dbReference type="InterPro" id="IPR036052">
    <property type="entry name" value="TrpB-like_PALP_sf"/>
</dbReference>
<proteinExistence type="inferred from homology"/>
<gene>
    <name evidence="5" type="ORF">VRU49_00210</name>
</gene>
<dbReference type="InterPro" id="IPR001926">
    <property type="entry name" value="TrpB-like_PALP"/>
</dbReference>
<dbReference type="InterPro" id="IPR027278">
    <property type="entry name" value="ACCD_DCysDesulf"/>
</dbReference>
<dbReference type="PANTHER" id="PTHR43780:SF2">
    <property type="entry name" value="1-AMINOCYCLOPROPANE-1-CARBOXYLATE DEAMINASE-RELATED"/>
    <property type="match status" value="1"/>
</dbReference>
<evidence type="ECO:0000313" key="6">
    <source>
        <dbReference type="Proteomes" id="UP001337681"/>
    </source>
</evidence>
<organism evidence="5 6">
    <name type="scientific">Pedobacter flavus</name>
    <dbReference type="NCBI Taxonomy" id="3113906"/>
    <lineage>
        <taxon>Bacteria</taxon>
        <taxon>Pseudomonadati</taxon>
        <taxon>Bacteroidota</taxon>
        <taxon>Sphingobacteriia</taxon>
        <taxon>Sphingobacteriales</taxon>
        <taxon>Sphingobacteriaceae</taxon>
        <taxon>Pedobacter</taxon>
    </lineage>
</organism>
<dbReference type="PIRSF" id="PIRSF006278">
    <property type="entry name" value="ACCD_DCysDesulf"/>
    <property type="match status" value="1"/>
</dbReference>